<feature type="transmembrane region" description="Helical" evidence="12">
    <location>
        <begin position="195"/>
        <end position="214"/>
    </location>
</feature>
<sequence length="245" mass="27514">MGRLLLMLVSLTFYAAAVAALLFLIGWVGAFDFMPLTVDKGREGSLVTAIMVNTGLIALFGVQHTVMARPGFKEGWTKVIPAPVERSFYLLATVLVLGALFHFWHPIDGTIWSIQNEAARTAIWTVFWLGWAILLLSTFLLNHFELFGLQQAWHNLTGKNASPPQMRTPLFYKLVRHPLYTGFFLGLWATPDMTYSHAFMAAGFTIYIVIGISYEERDLLDVFGEQYAEYRKRVGAFLPGIGKVS</sequence>
<dbReference type="InterPro" id="IPR033580">
    <property type="entry name" value="Nurim-like"/>
</dbReference>
<gene>
    <name evidence="13" type="ORF">JN10_2491</name>
</gene>
<dbReference type="PANTHER" id="PTHR31040:SF1">
    <property type="entry name" value="NURIM"/>
    <property type="match status" value="1"/>
</dbReference>
<comment type="similarity">
    <text evidence="3">Belongs to the nurim family.</text>
</comment>
<keyword evidence="14" id="KW-1185">Reference proteome</keyword>
<evidence type="ECO:0000313" key="14">
    <source>
        <dbReference type="Proteomes" id="UP000320547"/>
    </source>
</evidence>
<comment type="caution">
    <text evidence="13">The sequence shown here is derived from an EMBL/GenBank/DDBJ whole genome shotgun (WGS) entry which is preliminary data.</text>
</comment>
<name>A0A562UMY4_9SPHN</name>
<evidence type="ECO:0000256" key="12">
    <source>
        <dbReference type="SAM" id="Phobius"/>
    </source>
</evidence>
<dbReference type="RefSeq" id="WP_067598531.1">
    <property type="nucleotide sequence ID" value="NZ_CP015963.1"/>
</dbReference>
<proteinExistence type="inferred from homology"/>
<dbReference type="NCBIfam" id="NF045656">
    <property type="entry name" value="MeththiolMtaseMddA"/>
    <property type="match status" value="1"/>
</dbReference>
<comment type="subcellular location">
    <subcellularLocation>
        <location evidence="2">Membrane</location>
        <topology evidence="2">Multi-pass membrane protein</topology>
    </subcellularLocation>
</comment>
<feature type="transmembrane region" description="Helical" evidence="12">
    <location>
        <begin position="88"/>
        <end position="107"/>
    </location>
</feature>
<keyword evidence="9 12" id="KW-1133">Transmembrane helix</keyword>
<comment type="function">
    <text evidence="1">Catalyzes the methylation of methanethiol (MeSH) to yield dimethylsulphide (DMS).</text>
</comment>
<feature type="transmembrane region" description="Helical" evidence="12">
    <location>
        <begin position="127"/>
        <end position="149"/>
    </location>
</feature>
<reference evidence="13 14" key="1">
    <citation type="submission" date="2019-07" db="EMBL/GenBank/DDBJ databases">
        <title>Genomic Encyclopedia of Archaeal and Bacterial Type Strains, Phase II (KMG-II): from individual species to whole genera.</title>
        <authorList>
            <person name="Goeker M."/>
        </authorList>
    </citation>
    <scope>NUCLEOTIDE SEQUENCE [LARGE SCALE GENOMIC DNA]</scope>
    <source>
        <strain evidence="13 14">ATCC BAA-2084</strain>
    </source>
</reference>
<comment type="catalytic activity">
    <reaction evidence="11">
        <text>methanethiol + S-adenosyl-L-methionine = dimethyl sulfide + S-adenosyl-L-homocysteine + H(+)</text>
        <dbReference type="Rhea" id="RHEA:50428"/>
        <dbReference type="ChEBI" id="CHEBI:15378"/>
        <dbReference type="ChEBI" id="CHEBI:16007"/>
        <dbReference type="ChEBI" id="CHEBI:17437"/>
        <dbReference type="ChEBI" id="CHEBI:57856"/>
        <dbReference type="ChEBI" id="CHEBI:59789"/>
        <dbReference type="EC" id="2.1.1.334"/>
    </reaction>
</comment>
<dbReference type="EMBL" id="VLLK01000002">
    <property type="protein sequence ID" value="TWJ06946.1"/>
    <property type="molecule type" value="Genomic_DNA"/>
</dbReference>
<dbReference type="AlphaFoldDB" id="A0A562UMY4"/>
<dbReference type="Gene3D" id="1.20.120.1630">
    <property type="match status" value="1"/>
</dbReference>
<evidence type="ECO:0000256" key="2">
    <source>
        <dbReference type="ARBA" id="ARBA00004141"/>
    </source>
</evidence>
<evidence type="ECO:0000256" key="8">
    <source>
        <dbReference type="ARBA" id="ARBA00022692"/>
    </source>
</evidence>
<keyword evidence="6 13" id="KW-0808">Transferase</keyword>
<dbReference type="InterPro" id="IPR054700">
    <property type="entry name" value="MddA"/>
</dbReference>
<dbReference type="GO" id="GO:0016020">
    <property type="term" value="C:membrane"/>
    <property type="evidence" value="ECO:0007669"/>
    <property type="project" value="UniProtKB-SubCell"/>
</dbReference>
<evidence type="ECO:0000256" key="7">
    <source>
        <dbReference type="ARBA" id="ARBA00022691"/>
    </source>
</evidence>
<keyword evidence="5 13" id="KW-0489">Methyltransferase</keyword>
<evidence type="ECO:0000256" key="10">
    <source>
        <dbReference type="ARBA" id="ARBA00023136"/>
    </source>
</evidence>
<keyword evidence="10 12" id="KW-0472">Membrane</keyword>
<dbReference type="GO" id="GO:0032259">
    <property type="term" value="P:methylation"/>
    <property type="evidence" value="ECO:0007669"/>
    <property type="project" value="UniProtKB-KW"/>
</dbReference>
<evidence type="ECO:0000256" key="5">
    <source>
        <dbReference type="ARBA" id="ARBA00022603"/>
    </source>
</evidence>
<accession>A0A562UMY4</accession>
<evidence type="ECO:0000313" key="13">
    <source>
        <dbReference type="EMBL" id="TWJ06946.1"/>
    </source>
</evidence>
<keyword evidence="7" id="KW-0949">S-adenosyl-L-methionine</keyword>
<organism evidence="13 14">
    <name type="scientific">Altererythrobacter ishigakiensis</name>
    <dbReference type="NCBI Taxonomy" id="476157"/>
    <lineage>
        <taxon>Bacteria</taxon>
        <taxon>Pseudomonadati</taxon>
        <taxon>Pseudomonadota</taxon>
        <taxon>Alphaproteobacteria</taxon>
        <taxon>Sphingomonadales</taxon>
        <taxon>Erythrobacteraceae</taxon>
        <taxon>Altererythrobacter</taxon>
    </lineage>
</organism>
<evidence type="ECO:0000256" key="9">
    <source>
        <dbReference type="ARBA" id="ARBA00022989"/>
    </source>
</evidence>
<evidence type="ECO:0000256" key="3">
    <source>
        <dbReference type="ARBA" id="ARBA00010631"/>
    </source>
</evidence>
<evidence type="ECO:0000256" key="6">
    <source>
        <dbReference type="ARBA" id="ARBA00022679"/>
    </source>
</evidence>
<protein>
    <recommendedName>
        <fullName evidence="4">methanethiol S-methyltransferase</fullName>
        <ecNumber evidence="4">2.1.1.334</ecNumber>
    </recommendedName>
</protein>
<dbReference type="Proteomes" id="UP000320547">
    <property type="component" value="Unassembled WGS sequence"/>
</dbReference>
<feature type="transmembrane region" description="Helical" evidence="12">
    <location>
        <begin position="46"/>
        <end position="67"/>
    </location>
</feature>
<dbReference type="PANTHER" id="PTHR31040">
    <property type="entry name" value="NURIM"/>
    <property type="match status" value="1"/>
</dbReference>
<evidence type="ECO:0000256" key="11">
    <source>
        <dbReference type="ARBA" id="ARBA00048134"/>
    </source>
</evidence>
<dbReference type="EC" id="2.1.1.334" evidence="4"/>
<keyword evidence="8 12" id="KW-0812">Transmembrane</keyword>
<evidence type="ECO:0000256" key="4">
    <source>
        <dbReference type="ARBA" id="ARBA00012149"/>
    </source>
</evidence>
<dbReference type="GO" id="GO:0008168">
    <property type="term" value="F:methyltransferase activity"/>
    <property type="evidence" value="ECO:0007669"/>
    <property type="project" value="UniProtKB-KW"/>
</dbReference>
<evidence type="ECO:0000256" key="1">
    <source>
        <dbReference type="ARBA" id="ARBA00002096"/>
    </source>
</evidence>
<dbReference type="STRING" id="476157.GCA_001663155_01167"/>